<evidence type="ECO:0000259" key="3">
    <source>
        <dbReference type="Pfam" id="PF07992"/>
    </source>
</evidence>
<gene>
    <name evidence="4" type="ORF">SAMN04488115_102168</name>
</gene>
<dbReference type="GO" id="GO:0016491">
    <property type="term" value="F:oxidoreductase activity"/>
    <property type="evidence" value="ECO:0007669"/>
    <property type="project" value="UniProtKB-KW"/>
</dbReference>
<dbReference type="AlphaFoldDB" id="A0A1H5V597"/>
<dbReference type="RefSeq" id="WP_103871434.1">
    <property type="nucleotide sequence ID" value="NZ_FNUY01000002.1"/>
</dbReference>
<dbReference type="Gene3D" id="3.50.50.60">
    <property type="entry name" value="FAD/NAD(P)-binding domain"/>
    <property type="match status" value="2"/>
</dbReference>
<dbReference type="PIRSF" id="PIRSF037495">
    <property type="entry name" value="Opine_OX_OoxA/HcnB"/>
    <property type="match status" value="1"/>
</dbReference>
<evidence type="ECO:0000313" key="4">
    <source>
        <dbReference type="EMBL" id="SEF82592.1"/>
    </source>
</evidence>
<dbReference type="InterPro" id="IPR023753">
    <property type="entry name" value="FAD/NAD-binding_dom"/>
</dbReference>
<dbReference type="InterPro" id="IPR007419">
    <property type="entry name" value="BFD-like_2Fe2S-bd_dom"/>
</dbReference>
<organism evidence="4 5">
    <name type="scientific">Bosea lathyri</name>
    <dbReference type="NCBI Taxonomy" id="1036778"/>
    <lineage>
        <taxon>Bacteria</taxon>
        <taxon>Pseudomonadati</taxon>
        <taxon>Pseudomonadota</taxon>
        <taxon>Alphaproteobacteria</taxon>
        <taxon>Hyphomicrobiales</taxon>
        <taxon>Boseaceae</taxon>
        <taxon>Bosea</taxon>
    </lineage>
</organism>
<dbReference type="PRINTS" id="PR00368">
    <property type="entry name" value="FADPNR"/>
</dbReference>
<accession>A0A1H5V597</accession>
<dbReference type="InterPro" id="IPR036188">
    <property type="entry name" value="FAD/NAD-bd_sf"/>
</dbReference>
<dbReference type="InterPro" id="IPR017224">
    <property type="entry name" value="Opine_Oxase_asu/HCN_bsu"/>
</dbReference>
<keyword evidence="5" id="KW-1185">Reference proteome</keyword>
<feature type="domain" description="BFD-like [2Fe-2S]-binding" evidence="2">
    <location>
        <begin position="392"/>
        <end position="444"/>
    </location>
</feature>
<dbReference type="OrthoDB" id="9801699at2"/>
<reference evidence="4 5" key="1">
    <citation type="submission" date="2016-10" db="EMBL/GenBank/DDBJ databases">
        <authorList>
            <person name="de Groot N.N."/>
        </authorList>
    </citation>
    <scope>NUCLEOTIDE SEQUENCE [LARGE SCALE GENOMIC DNA]</scope>
    <source>
        <strain evidence="4 5">DSM 26656</strain>
    </source>
</reference>
<evidence type="ECO:0000256" key="1">
    <source>
        <dbReference type="ARBA" id="ARBA00023002"/>
    </source>
</evidence>
<dbReference type="Pfam" id="PF04324">
    <property type="entry name" value="Fer2_BFD"/>
    <property type="match status" value="1"/>
</dbReference>
<dbReference type="SUPFAM" id="SSF51905">
    <property type="entry name" value="FAD/NAD(P)-binding domain"/>
    <property type="match status" value="1"/>
</dbReference>
<proteinExistence type="predicted"/>
<dbReference type="PANTHER" id="PTHR42949:SF3">
    <property type="entry name" value="ANAEROBIC GLYCEROL-3-PHOSPHATE DEHYDROGENASE SUBUNIT B"/>
    <property type="match status" value="1"/>
</dbReference>
<dbReference type="PANTHER" id="PTHR42949">
    <property type="entry name" value="ANAEROBIC GLYCEROL-3-PHOSPHATE DEHYDROGENASE SUBUNIT B"/>
    <property type="match status" value="1"/>
</dbReference>
<dbReference type="CDD" id="cd19946">
    <property type="entry name" value="GlpA-like_Fer2_BFD-like"/>
    <property type="match status" value="1"/>
</dbReference>
<sequence length="486" mass="50925">MKAVAEIGEIADHYDLVIVGAGPAGLSAASRAGEHGLSVLLVDENPAPGGQIYRSITTTPVSDRTVLGEDYWRGSAIVARFERSAASYAARCTVWSIAPEDSDLPGAAFEIGLSLDGHARLIMAGQVILATGAQERPFPIPGWTLPGVMTAGAAQIALKSSAIVPKGRIVIAGCGPLLYLLAGQLAAAGAEIVAVLDTTPRRNWSAALGALPGFLRSPYLAKGLRLMAKARRNLRFIGGVTNLTAEGTGRVSSVRVERGNATQSIACDTLLLHHGVIPSVNLSNAAGCLHDFDETQHGWVPQLDDWFASSVPGIAIAGDGAGIGGAESAALRGEIAALDAARRLGRITIPERDAQAAPIRAQLERSLRGRRFLDLLYKPAMQFLAPPVDETIICRCEEVTAGQVRDAAKRLGVTGPNQMKAFLRCGMGPCQGRLCGPTVVELIAQARGTTPAEVGYYRLRPPVKPVTLAELASLPPSEAAVKAVVR</sequence>
<protein>
    <submittedName>
        <fullName evidence="4">Pyruvate/2-oxoglutarate dehydrogenase complex, dihydrolipoamide dehydrogenase (E3) component</fullName>
    </submittedName>
</protein>
<evidence type="ECO:0000259" key="2">
    <source>
        <dbReference type="Pfam" id="PF04324"/>
    </source>
</evidence>
<dbReference type="Proteomes" id="UP000236743">
    <property type="component" value="Unassembled WGS sequence"/>
</dbReference>
<dbReference type="Gene3D" id="1.10.10.1100">
    <property type="entry name" value="BFD-like [2Fe-2S]-binding domain"/>
    <property type="match status" value="1"/>
</dbReference>
<feature type="domain" description="FAD/NAD(P)-binding" evidence="3">
    <location>
        <begin position="14"/>
        <end position="327"/>
    </location>
</feature>
<dbReference type="Pfam" id="PF07992">
    <property type="entry name" value="Pyr_redox_2"/>
    <property type="match status" value="1"/>
</dbReference>
<keyword evidence="4" id="KW-0670">Pyruvate</keyword>
<dbReference type="InterPro" id="IPR051691">
    <property type="entry name" value="Metab_Enz_Cyan_OpOx_G3PDH"/>
</dbReference>
<evidence type="ECO:0000313" key="5">
    <source>
        <dbReference type="Proteomes" id="UP000236743"/>
    </source>
</evidence>
<name>A0A1H5V597_9HYPH</name>
<keyword evidence="1" id="KW-0560">Oxidoreductase</keyword>
<dbReference type="EMBL" id="FNUY01000002">
    <property type="protein sequence ID" value="SEF82592.1"/>
    <property type="molecule type" value="Genomic_DNA"/>
</dbReference>
<dbReference type="PRINTS" id="PR00411">
    <property type="entry name" value="PNDRDTASEI"/>
</dbReference>
<dbReference type="InterPro" id="IPR041854">
    <property type="entry name" value="BFD-like_2Fe2S-bd_dom_sf"/>
</dbReference>